<dbReference type="Proteomes" id="UP001163056">
    <property type="component" value="Unassembled WGS sequence"/>
</dbReference>
<accession>A0AAJ1JI35</accession>
<evidence type="ECO:0000313" key="1">
    <source>
        <dbReference type="EMBL" id="MDE8771724.1"/>
    </source>
</evidence>
<dbReference type="EMBL" id="JAREJI010000024">
    <property type="protein sequence ID" value="MDE8771724.1"/>
    <property type="molecule type" value="Genomic_DNA"/>
</dbReference>
<protein>
    <submittedName>
        <fullName evidence="1">Uncharacterized protein</fullName>
    </submittedName>
</protein>
<sequence length="64" mass="7615">MKKERKVENNRLTFSRKNVVYITSRQRPNWLISKDKVATLFNNLSDNLCGHSQDTIKKIFDFKV</sequence>
<reference evidence="1 2" key="1">
    <citation type="submission" date="2023-03" db="EMBL/GenBank/DDBJ databases">
        <title>WGS of NDM-producing Providencia thailandensis from Ukrainian patients.</title>
        <authorList>
            <person name="Zabicka D."/>
            <person name="Izdebski R."/>
            <person name="Urbanowicz P."/>
            <person name="Biedrzycka M."/>
            <person name="Guzek A."/>
            <person name="Gniadkowski M."/>
        </authorList>
    </citation>
    <scope>NUCLEOTIDE SEQUENCE [LARGE SCALE GENOMIC DNA]</scope>
    <source>
        <strain evidence="1 2">8015-22</strain>
    </source>
</reference>
<gene>
    <name evidence="1" type="ORF">PZS58_19780</name>
</gene>
<organism evidence="1 2">
    <name type="scientific">Providencia stuartii</name>
    <dbReference type="NCBI Taxonomy" id="588"/>
    <lineage>
        <taxon>Bacteria</taxon>
        <taxon>Pseudomonadati</taxon>
        <taxon>Pseudomonadota</taxon>
        <taxon>Gammaproteobacteria</taxon>
        <taxon>Enterobacterales</taxon>
        <taxon>Morganellaceae</taxon>
        <taxon>Providencia</taxon>
    </lineage>
</organism>
<dbReference type="AlphaFoldDB" id="A0AAJ1JI35"/>
<comment type="caution">
    <text evidence="1">The sequence shown here is derived from an EMBL/GenBank/DDBJ whole genome shotgun (WGS) entry which is preliminary data.</text>
</comment>
<proteinExistence type="predicted"/>
<dbReference type="RefSeq" id="WP_275205481.1">
    <property type="nucleotide sequence ID" value="NZ_JAREJF010000022.1"/>
</dbReference>
<name>A0AAJ1JI35_PROST</name>
<feature type="non-terminal residue" evidence="1">
    <location>
        <position position="64"/>
    </location>
</feature>
<evidence type="ECO:0000313" key="2">
    <source>
        <dbReference type="Proteomes" id="UP001163056"/>
    </source>
</evidence>